<dbReference type="Pfam" id="PF07730">
    <property type="entry name" value="HisKA_3"/>
    <property type="match status" value="1"/>
</dbReference>
<evidence type="ECO:0000313" key="12">
    <source>
        <dbReference type="Proteomes" id="UP000484164"/>
    </source>
</evidence>
<organism evidence="11 12">
    <name type="scientific">Phaeocystidibacter marisrubri</name>
    <dbReference type="NCBI Taxonomy" id="1577780"/>
    <lineage>
        <taxon>Bacteria</taxon>
        <taxon>Pseudomonadati</taxon>
        <taxon>Bacteroidota</taxon>
        <taxon>Flavobacteriia</taxon>
        <taxon>Flavobacteriales</taxon>
        <taxon>Phaeocystidibacteraceae</taxon>
        <taxon>Phaeocystidibacter</taxon>
    </lineage>
</organism>
<dbReference type="InterPro" id="IPR005467">
    <property type="entry name" value="His_kinase_dom"/>
</dbReference>
<dbReference type="Gene3D" id="1.20.5.1930">
    <property type="match status" value="1"/>
</dbReference>
<sequence>MAPEKNYITFIVVVSTILVLLLVAMVIDVMLLYRNRKKLSERELQLKQSQIDDLLQKHEIDSVNALLKGQNDERKRIAQELHDRLGSLLFTAKLHYSKVQKAVVDLQEKQEKASVEVNKLLDEAVDEVRRISHDLYESSLVKFGFNTALTQLVGVIETSNPLSIHLQLAKIDFSAIQTAEIEWYRIVQELLSNTLKHADATKVTISTVEDSDSISLLYKDDGRGTDLTSTANASGLGMKTIRSRATSIGAELHMKSSKGNGFEVQIILLKDEAI</sequence>
<dbReference type="PROSITE" id="PS50109">
    <property type="entry name" value="HIS_KIN"/>
    <property type="match status" value="1"/>
</dbReference>
<dbReference type="OrthoDB" id="9778366at2"/>
<dbReference type="InterPro" id="IPR011712">
    <property type="entry name" value="Sig_transdc_His_kin_sub3_dim/P"/>
</dbReference>
<feature type="domain" description="Histidine kinase" evidence="10">
    <location>
        <begin position="76"/>
        <end position="272"/>
    </location>
</feature>
<evidence type="ECO:0000256" key="2">
    <source>
        <dbReference type="ARBA" id="ARBA00012438"/>
    </source>
</evidence>
<evidence type="ECO:0000256" key="3">
    <source>
        <dbReference type="ARBA" id="ARBA00022553"/>
    </source>
</evidence>
<dbReference type="SMART" id="SM00387">
    <property type="entry name" value="HATPase_c"/>
    <property type="match status" value="1"/>
</dbReference>
<evidence type="ECO:0000256" key="6">
    <source>
        <dbReference type="ARBA" id="ARBA00022777"/>
    </source>
</evidence>
<keyword evidence="7" id="KW-0067">ATP-binding</keyword>
<keyword evidence="9" id="KW-0472">Membrane</keyword>
<comment type="catalytic activity">
    <reaction evidence="1">
        <text>ATP + protein L-histidine = ADP + protein N-phospho-L-histidine.</text>
        <dbReference type="EC" id="2.7.13.3"/>
    </reaction>
</comment>
<evidence type="ECO:0000256" key="1">
    <source>
        <dbReference type="ARBA" id="ARBA00000085"/>
    </source>
</evidence>
<dbReference type="PANTHER" id="PTHR24421">
    <property type="entry name" value="NITRATE/NITRITE SENSOR PROTEIN NARX-RELATED"/>
    <property type="match status" value="1"/>
</dbReference>
<keyword evidence="5" id="KW-0547">Nucleotide-binding</keyword>
<keyword evidence="9" id="KW-0812">Transmembrane</keyword>
<evidence type="ECO:0000256" key="8">
    <source>
        <dbReference type="ARBA" id="ARBA00023012"/>
    </source>
</evidence>
<dbReference type="CDD" id="cd16917">
    <property type="entry name" value="HATPase_UhpB-NarQ-NarX-like"/>
    <property type="match status" value="1"/>
</dbReference>
<accession>A0A6L3ZF61</accession>
<keyword evidence="9" id="KW-1133">Transmembrane helix</keyword>
<dbReference type="InterPro" id="IPR003594">
    <property type="entry name" value="HATPase_dom"/>
</dbReference>
<evidence type="ECO:0000259" key="10">
    <source>
        <dbReference type="PROSITE" id="PS50109"/>
    </source>
</evidence>
<evidence type="ECO:0000313" key="11">
    <source>
        <dbReference type="EMBL" id="KAB2816485.1"/>
    </source>
</evidence>
<keyword evidence="4" id="KW-0808">Transferase</keyword>
<dbReference type="EC" id="2.7.13.3" evidence="2"/>
<reference evidence="11 12" key="1">
    <citation type="submission" date="2019-10" db="EMBL/GenBank/DDBJ databases">
        <title>Genome sequence of Phaeocystidibacter marisrubri JCM30614 (type strain).</title>
        <authorList>
            <person name="Bowman J.P."/>
        </authorList>
    </citation>
    <scope>NUCLEOTIDE SEQUENCE [LARGE SCALE GENOMIC DNA]</scope>
    <source>
        <strain evidence="11 12">JCM 30614</strain>
    </source>
</reference>
<dbReference type="GO" id="GO:0016020">
    <property type="term" value="C:membrane"/>
    <property type="evidence" value="ECO:0007669"/>
    <property type="project" value="InterPro"/>
</dbReference>
<dbReference type="RefSeq" id="WP_151693912.1">
    <property type="nucleotide sequence ID" value="NZ_BMGX01000001.1"/>
</dbReference>
<dbReference type="AlphaFoldDB" id="A0A6L3ZF61"/>
<dbReference type="EMBL" id="WBVQ01000002">
    <property type="protein sequence ID" value="KAB2816485.1"/>
    <property type="molecule type" value="Genomic_DNA"/>
</dbReference>
<name>A0A6L3ZF61_9FLAO</name>
<evidence type="ECO:0000256" key="4">
    <source>
        <dbReference type="ARBA" id="ARBA00022679"/>
    </source>
</evidence>
<dbReference type="GO" id="GO:0005524">
    <property type="term" value="F:ATP binding"/>
    <property type="evidence" value="ECO:0007669"/>
    <property type="project" value="UniProtKB-KW"/>
</dbReference>
<evidence type="ECO:0000256" key="5">
    <source>
        <dbReference type="ARBA" id="ARBA00022741"/>
    </source>
</evidence>
<dbReference type="SUPFAM" id="SSF55874">
    <property type="entry name" value="ATPase domain of HSP90 chaperone/DNA topoisomerase II/histidine kinase"/>
    <property type="match status" value="1"/>
</dbReference>
<dbReference type="Gene3D" id="3.30.565.10">
    <property type="entry name" value="Histidine kinase-like ATPase, C-terminal domain"/>
    <property type="match status" value="1"/>
</dbReference>
<dbReference type="Pfam" id="PF02518">
    <property type="entry name" value="HATPase_c"/>
    <property type="match status" value="1"/>
</dbReference>
<dbReference type="GO" id="GO:0000155">
    <property type="term" value="F:phosphorelay sensor kinase activity"/>
    <property type="evidence" value="ECO:0007669"/>
    <property type="project" value="InterPro"/>
</dbReference>
<dbReference type="PANTHER" id="PTHR24421:SF10">
    <property type="entry name" value="NITRATE_NITRITE SENSOR PROTEIN NARQ"/>
    <property type="match status" value="1"/>
</dbReference>
<feature type="transmembrane region" description="Helical" evidence="9">
    <location>
        <begin position="6"/>
        <end position="33"/>
    </location>
</feature>
<gene>
    <name evidence="11" type="ORF">F8C82_12450</name>
</gene>
<comment type="caution">
    <text evidence="11">The sequence shown here is derived from an EMBL/GenBank/DDBJ whole genome shotgun (WGS) entry which is preliminary data.</text>
</comment>
<keyword evidence="6 11" id="KW-0418">Kinase</keyword>
<evidence type="ECO:0000256" key="7">
    <source>
        <dbReference type="ARBA" id="ARBA00022840"/>
    </source>
</evidence>
<keyword evidence="3" id="KW-0597">Phosphoprotein</keyword>
<dbReference type="InterPro" id="IPR050482">
    <property type="entry name" value="Sensor_HK_TwoCompSys"/>
</dbReference>
<dbReference type="Proteomes" id="UP000484164">
    <property type="component" value="Unassembled WGS sequence"/>
</dbReference>
<evidence type="ECO:0000256" key="9">
    <source>
        <dbReference type="SAM" id="Phobius"/>
    </source>
</evidence>
<keyword evidence="12" id="KW-1185">Reference proteome</keyword>
<dbReference type="InterPro" id="IPR036890">
    <property type="entry name" value="HATPase_C_sf"/>
</dbReference>
<dbReference type="GO" id="GO:0046983">
    <property type="term" value="F:protein dimerization activity"/>
    <property type="evidence" value="ECO:0007669"/>
    <property type="project" value="InterPro"/>
</dbReference>
<proteinExistence type="predicted"/>
<keyword evidence="8" id="KW-0902">Two-component regulatory system</keyword>
<protein>
    <recommendedName>
        <fullName evidence="2">histidine kinase</fullName>
        <ecNumber evidence="2">2.7.13.3</ecNumber>
    </recommendedName>
</protein>